<dbReference type="Proteomes" id="UP001058074">
    <property type="component" value="Unassembled WGS sequence"/>
</dbReference>
<name>A0ACB5RHM6_9CLOT</name>
<dbReference type="EMBL" id="BROD01000001">
    <property type="protein sequence ID" value="GKX68583.1"/>
    <property type="molecule type" value="Genomic_DNA"/>
</dbReference>
<protein>
    <submittedName>
        <fullName evidence="1">Uncharacterized protein</fullName>
    </submittedName>
</protein>
<proteinExistence type="predicted"/>
<organism evidence="1 2">
    <name type="scientific">Inconstantimicrobium mannanitabidum</name>
    <dbReference type="NCBI Taxonomy" id="1604901"/>
    <lineage>
        <taxon>Bacteria</taxon>
        <taxon>Bacillati</taxon>
        <taxon>Bacillota</taxon>
        <taxon>Clostridia</taxon>
        <taxon>Eubacteriales</taxon>
        <taxon>Clostridiaceae</taxon>
        <taxon>Inconstantimicrobium</taxon>
    </lineage>
</organism>
<keyword evidence="2" id="KW-1185">Reference proteome</keyword>
<sequence length="279" mass="31365">MNNKLKLKSKILILMLSIILIIPSQAYASTTIANSPGSTIKSFLNAVKSQNIEQIISLEEDDRLDSSELADWHKKNFNNDREVLSSYSILRQEQLGKDQYKFITKLKMKDGSISQVPFNVKFSNNKWKVIVTANSLEDKDFTVMQKAIISKSSNTINSISSSKLTSWNFSNLNGTMYSINTFDVNNSSSVVTLNLRQWAEYTPPDTSNINYAVVIKHWYGDNEWGSINVIGNNPNSPRQVVIHGKSSSISGANLKFTKNYDDSNNQFGNNGFGEIYNGY</sequence>
<comment type="caution">
    <text evidence="1">The sequence shown here is derived from an EMBL/GenBank/DDBJ whole genome shotgun (WGS) entry which is preliminary data.</text>
</comment>
<reference evidence="1" key="1">
    <citation type="journal article" date="2025" name="Int. J. Syst. Evol. Microbiol.">
        <title>Inconstantimicrobium mannanitabidum sp. nov., a novel member of the family Clostridiaceae isolated from anoxic soil under the treatment of reductive soil disinfestation.</title>
        <authorList>
            <person name="Ueki A."/>
            <person name="Tonouchi A."/>
            <person name="Honma S."/>
            <person name="Kaku N."/>
            <person name="Ueki K."/>
        </authorList>
    </citation>
    <scope>NUCLEOTIDE SEQUENCE</scope>
    <source>
        <strain evidence="1">TW13</strain>
    </source>
</reference>
<evidence type="ECO:0000313" key="2">
    <source>
        <dbReference type="Proteomes" id="UP001058074"/>
    </source>
</evidence>
<accession>A0ACB5RHM6</accession>
<evidence type="ECO:0000313" key="1">
    <source>
        <dbReference type="EMBL" id="GKX68583.1"/>
    </source>
</evidence>
<gene>
    <name evidence="1" type="ORF">rsdtw13_38410</name>
</gene>